<feature type="compositionally biased region" description="Low complexity" evidence="1">
    <location>
        <begin position="538"/>
        <end position="552"/>
    </location>
</feature>
<name>A0A0G4HMF6_9ALVE</name>
<evidence type="ECO:0000256" key="1">
    <source>
        <dbReference type="SAM" id="MobiDB-lite"/>
    </source>
</evidence>
<feature type="compositionally biased region" description="Basic and acidic residues" evidence="1">
    <location>
        <begin position="480"/>
        <end position="502"/>
    </location>
</feature>
<reference evidence="2" key="1">
    <citation type="submission" date="2014-11" db="EMBL/GenBank/DDBJ databases">
        <authorList>
            <person name="Otto D Thomas"/>
            <person name="Naeem Raeece"/>
        </authorList>
    </citation>
    <scope>NUCLEOTIDE SEQUENCE</scope>
</reference>
<evidence type="ECO:0000313" key="2">
    <source>
        <dbReference type="EMBL" id="CEM45335.1"/>
    </source>
</evidence>
<feature type="compositionally biased region" description="Polar residues" evidence="1">
    <location>
        <begin position="721"/>
        <end position="730"/>
    </location>
</feature>
<feature type="region of interest" description="Disordered" evidence="1">
    <location>
        <begin position="804"/>
        <end position="838"/>
    </location>
</feature>
<feature type="compositionally biased region" description="Basic and acidic residues" evidence="1">
    <location>
        <begin position="594"/>
        <end position="614"/>
    </location>
</feature>
<gene>
    <name evidence="2" type="ORF">Cvel_29071</name>
</gene>
<organism evidence="2">
    <name type="scientific">Chromera velia CCMP2878</name>
    <dbReference type="NCBI Taxonomy" id="1169474"/>
    <lineage>
        <taxon>Eukaryota</taxon>
        <taxon>Sar</taxon>
        <taxon>Alveolata</taxon>
        <taxon>Colpodellida</taxon>
        <taxon>Chromeraceae</taxon>
        <taxon>Chromera</taxon>
    </lineage>
</organism>
<accession>A0A0G4HMF6</accession>
<protein>
    <submittedName>
        <fullName evidence="2">Uncharacterized protein</fullName>
    </submittedName>
</protein>
<feature type="compositionally biased region" description="Acidic residues" evidence="1">
    <location>
        <begin position="577"/>
        <end position="593"/>
    </location>
</feature>
<feature type="compositionally biased region" description="Basic and acidic residues" evidence="1">
    <location>
        <begin position="325"/>
        <end position="345"/>
    </location>
</feature>
<feature type="compositionally biased region" description="Basic residues" evidence="1">
    <location>
        <begin position="189"/>
        <end position="200"/>
    </location>
</feature>
<feature type="region of interest" description="Disordered" evidence="1">
    <location>
        <begin position="721"/>
        <end position="756"/>
    </location>
</feature>
<feature type="region of interest" description="Disordered" evidence="1">
    <location>
        <begin position="175"/>
        <end position="204"/>
    </location>
</feature>
<feature type="compositionally biased region" description="Basic and acidic residues" evidence="1">
    <location>
        <begin position="523"/>
        <end position="534"/>
    </location>
</feature>
<feature type="region of interest" description="Disordered" evidence="1">
    <location>
        <begin position="892"/>
        <end position="913"/>
    </location>
</feature>
<feature type="compositionally biased region" description="Low complexity" evidence="1">
    <location>
        <begin position="731"/>
        <end position="752"/>
    </location>
</feature>
<feature type="region of interest" description="Disordered" evidence="1">
    <location>
        <begin position="467"/>
        <end position="614"/>
    </location>
</feature>
<dbReference type="VEuPathDB" id="CryptoDB:Cvel_29071"/>
<proteinExistence type="predicted"/>
<feature type="region of interest" description="Disordered" evidence="1">
    <location>
        <begin position="304"/>
        <end position="345"/>
    </location>
</feature>
<sequence>MLITTFVRDKVARQEEEDRQKEQFELNPKPRLTRRSSSVVTLSEAEALGQYLNRNRFSAALREPLNTKKLFTETGVLNHLQGIETTKCFELKYREPRRSVVVENDEVLAKTEAKSRRQSVGLEENTILQPDGRVRYLNAHGHLRRTSNTKSMQNLGTTAQLTPLSAEQKTTIKKLLDPEPSPKNTNTKQKNKKMHKKKKGSITSPLLSPLQETALVEDDSGDRKVVRKVPPGMGDEPNRLTAKSVHDLHVLGRALLHFFLGIPDFPLHMPRAALFPPSLILPPSEADPRTRLLRAFEAQHKGLARLPVPRLPDGTPNPPPPTKPLFDKNSKHARRSSQEIRDMEEAQEKKRLWEAKLLPDPSDVLLSPPLTDPVKPPLFDPHFPSACLPALSPFCTLTEIAPLLLCIQRPRYYDIARALEMYSATCCWQVGGGIVRSVFLLVCRDFRLIGNLPPLWRKARARAKVAKKRMRLLQAQAASAKEKEKNRGDRSSRGTDRDRDTEAQESVAGSEASVRSKRSARKTTPDRETEKGDADTQSVRSSRSPSRSPTRSPSRKKVGVSPQNSGSSPKAAKEGGEEGGNEEEEEGEEEELDANEKGGEQEDDLTKPLEASGDEKLGAPLVAAARLFDRYATPLMRFQRRGQNVGDSVWQGGLRALSPPQALFCLDRLLAFALLRRNPGKPLSTLADQATKWNTWLGSHWRRGLPSSAFPSLLEDDCRSSTVTSGTRARSQSAAASSISPSMVPPSVSALPNGPTDVSVSAQLPLSRFPAGISPQPGSAASQGGSVSLRLDLLERPSPFVRSVKRRQELRMLTKQAPPGSPQRDPVSPSAKSAKDRRKEAALRLRCEVILLMIRGCRAFREVASKYSVPYRFGVSADDEEDEAADPDCLPMSEAPGPVGAGAGQTARSIMRI</sequence>
<dbReference type="EMBL" id="CDMZ01003157">
    <property type="protein sequence ID" value="CEM45335.1"/>
    <property type="molecule type" value="Genomic_DNA"/>
</dbReference>
<dbReference type="AlphaFoldDB" id="A0A0G4HMF6"/>